<proteinExistence type="predicted"/>
<name>A0A1G8X6Y7_9EURY</name>
<evidence type="ECO:0000313" key="2">
    <source>
        <dbReference type="Proteomes" id="UP000198882"/>
    </source>
</evidence>
<reference evidence="2" key="1">
    <citation type="submission" date="2016-10" db="EMBL/GenBank/DDBJ databases">
        <authorList>
            <person name="Varghese N."/>
            <person name="Submissions S."/>
        </authorList>
    </citation>
    <scope>NUCLEOTIDE SEQUENCE [LARGE SCALE GENOMIC DNA]</scope>
    <source>
        <strain evidence="2">B4,CECT 8067,JCM 17497</strain>
    </source>
</reference>
<evidence type="ECO:0000313" key="1">
    <source>
        <dbReference type="EMBL" id="SDJ86382.1"/>
    </source>
</evidence>
<gene>
    <name evidence="1" type="ORF">SAMN04515672_1643</name>
</gene>
<dbReference type="Proteomes" id="UP000198882">
    <property type="component" value="Unassembled WGS sequence"/>
</dbReference>
<accession>A0A1G8X6Y7</accession>
<dbReference type="AlphaFoldDB" id="A0A1G8X6Y7"/>
<sequence>MEGTHTEHLVHRVATIRDRIEAGMDRREFLRTLVTGGYALGVAGALGVDDFLAADDGEVPIVTAHVRADPDDPWSLEERTRYVPADWYASVQKALELNELLARTALTGYLGSAVVPGSYDSGTATVSVGISSDPSSLRESFDGLLDGISLDIETIGEIEDIEQGPQDIEPRVVDSVTSDDVPSGVACETANSIATLGPVMYDPSSESEFFVTAEHAFDGGANTNDDYLNLPVDGSDSVELGPVSHAHPAEDVAAITPEGRVRPSNAIDTPSPSRVRGQLTRLGLADLIARDEQLEKVGAVTGHTTGAIQGIDAVTCFTDNFCRHGQIRWGGEMDLTDGDSGSVSYFADPMGDDEDVLIAGFNNARTWWPGQSYVWGVGAYRLTEMYGYHF</sequence>
<organism evidence="1 2">
    <name type="scientific">Natronorubrum texcoconense</name>
    <dbReference type="NCBI Taxonomy" id="1095776"/>
    <lineage>
        <taxon>Archaea</taxon>
        <taxon>Methanobacteriati</taxon>
        <taxon>Methanobacteriota</taxon>
        <taxon>Stenosarchaea group</taxon>
        <taxon>Halobacteria</taxon>
        <taxon>Halobacteriales</taxon>
        <taxon>Natrialbaceae</taxon>
        <taxon>Natronorubrum</taxon>
    </lineage>
</organism>
<dbReference type="EMBL" id="FNFE01000002">
    <property type="protein sequence ID" value="SDJ86382.1"/>
    <property type="molecule type" value="Genomic_DNA"/>
</dbReference>
<dbReference type="OrthoDB" id="333539at2157"/>
<protein>
    <submittedName>
        <fullName evidence="1">Uncharacterized protein</fullName>
    </submittedName>
</protein>
<keyword evidence="2" id="KW-1185">Reference proteome</keyword>
<dbReference type="RefSeq" id="WP_090304366.1">
    <property type="nucleotide sequence ID" value="NZ_FNFE01000002.1"/>
</dbReference>